<comment type="subcellular location">
    <subcellularLocation>
        <location evidence="1">Membrane</location>
        <topology evidence="1">Single-pass membrane protein</topology>
    </subcellularLocation>
</comment>
<protein>
    <submittedName>
        <fullName evidence="7">Translocation/assembly module TamB domain-containing protein</fullName>
    </submittedName>
</protein>
<sequence>MRLLLALFVFLNLAGFAAAQETEAEDRSYFVGLLENQLSTPDRQIRISGIQGALSSNATIGSITVADREGIWLRITNARIVWTRSALLLGRLSIDTLAADSIEVTRRPVPAEGLPPPESSGFALPELPVSITLGQLQVPRVAFGPTVFGLESVLSINGRLSLADGALDTALDITRTDGPGGQLRLVATYANANQQLGLDLTVNEPANGVIATALNLENRPPVALALKGAGPLSALDLNLTLDTNNSRAIAGTAQIRGVAEGYGFNVTVDGDVARLVPPVYREFFGTETKLTAQGVKRNDGGFELQSLALDGEALDVNARVVTAPDGFVRSLGLFAQLGTTDNRHVVLPVPGGQTTVDRATVKLSFGETEANNWTGSVDISQLATSTFSSGRTQITLGGLAENLNDPAARHVSFSAKGAVAEIEATRADIAKALGKELNLDIEGDWRANQPITLSRALLSGNGLSLSLAGSIAEFIYNGTIAIDAASITPFSALAGRDLAGRLKLDAKGTVAALTGGFDLALDGNASGLQLGTEALDRLLEGETVISGSVARNEQGLTARQLRLANPQATVNADGTFATGAADFDFDLALGDLALLTPQASGRLTAKGRAAGTDGVIGITATAEVPQGTLSGKPLTDARLAFDGTLKGSDVDGRITGSAALDRVPVSLATTVAVRENTKTLSDLRFSAGGTDVTGNLAQRADGLFEGALALRSPDIATAAALALVQASGAAIADITLAPSEPTQGAEPAQGATLKASLSKLVFGTTRVGRAELDATVADLFGVPVVNGTATAADVVAGGITIRMLDARASATGTRTNFNANATLADNARIGTEGALEPEGTGYRLSLARLDLSQGELAARLVEPASVLVEGSNIRLDSFALDVGGGEVRAQGAIAEQLNLQATIRELPLAIANAIRPDLGLSGTVNGNATVSGTRTAPEVTFDIEAPRIGAAALRSAGLSTLGIRANGRTANNRLDIDADVQSPEGLRASAKGAVPLGEGQLALDVALQAFPLAVLNAVVPNQNLSGTIAGTARATGTLAAPEATFDLRGTGISAAALASAGAAPLTVQAAGRFADNTIDLNAVNVSGPAGLTVNARGRVPLQGNGLDVSVNGEAPLSLANRFLAERGASATGTLSVSATVNGSITAPQARGMFSTTGAAIRDPQSNVALTGIAIMGTLDGDRVTIRSATANLGGGTLSVNGSIGIDPAAGFPADIRANLANVRYADGNLFVATVSGQLALAGPLTRDPLLSGNVAIDRAEITVPNSFGGGAAAIDVQHRNPPRGVQLTLKRAKADDGTPVPTARPSTIRLDVNVSAPARIFVRGRGLDAELGGQVKLTGPLTDIQPVGGFRLIRGRLGILGQRIEFDEGEVTLVGDLNPYLNFVASSQGEGITVYITVSGRASDIDVSFSSDPALPQDEVLARLIFKRSIDELSPFQIAQLASAAAELAGGGNNSLINSLRKSTGLDDLDIVTDDQGNAAVRAGRYVRDNVYLGVEAGGSGGARATINLDVTDNLKVKGGVGTDSSLGVFYEKDY</sequence>
<dbReference type="Proteomes" id="UP001205906">
    <property type="component" value="Unassembled WGS sequence"/>
</dbReference>
<dbReference type="RefSeq" id="WP_252815169.1">
    <property type="nucleotide sequence ID" value="NZ_JAMXQS010000001.1"/>
</dbReference>
<feature type="signal peptide" evidence="5">
    <location>
        <begin position="1"/>
        <end position="19"/>
    </location>
</feature>
<organism evidence="7 8">
    <name type="scientific">Mesorhizobium liriopis</name>
    <dbReference type="NCBI Taxonomy" id="2953882"/>
    <lineage>
        <taxon>Bacteria</taxon>
        <taxon>Pseudomonadati</taxon>
        <taxon>Pseudomonadota</taxon>
        <taxon>Alphaproteobacteria</taxon>
        <taxon>Hyphomicrobiales</taxon>
        <taxon>Phyllobacteriaceae</taxon>
        <taxon>Mesorhizobium</taxon>
    </lineage>
</organism>
<gene>
    <name evidence="7" type="ORF">NGM99_00925</name>
</gene>
<keyword evidence="4" id="KW-0472">Membrane</keyword>
<keyword evidence="5" id="KW-0732">Signal</keyword>
<dbReference type="InterPro" id="IPR007452">
    <property type="entry name" value="TamB_C"/>
</dbReference>
<comment type="caution">
    <text evidence="7">The sequence shown here is derived from an EMBL/GenBank/DDBJ whole genome shotgun (WGS) entry which is preliminary data.</text>
</comment>
<keyword evidence="2" id="KW-0812">Transmembrane</keyword>
<evidence type="ECO:0000313" key="7">
    <source>
        <dbReference type="EMBL" id="MCO6048352.1"/>
    </source>
</evidence>
<evidence type="ECO:0000256" key="1">
    <source>
        <dbReference type="ARBA" id="ARBA00004167"/>
    </source>
</evidence>
<feature type="domain" description="Translocation and assembly module TamB C-terminal" evidence="6">
    <location>
        <begin position="1188"/>
        <end position="1535"/>
    </location>
</feature>
<proteinExistence type="predicted"/>
<evidence type="ECO:0000313" key="8">
    <source>
        <dbReference type="Proteomes" id="UP001205906"/>
    </source>
</evidence>
<accession>A0ABT1C0Q9</accession>
<evidence type="ECO:0000256" key="2">
    <source>
        <dbReference type="ARBA" id="ARBA00022692"/>
    </source>
</evidence>
<name>A0ABT1C0Q9_9HYPH</name>
<evidence type="ECO:0000256" key="3">
    <source>
        <dbReference type="ARBA" id="ARBA00022989"/>
    </source>
</evidence>
<feature type="chain" id="PRO_5047450484" evidence="5">
    <location>
        <begin position="20"/>
        <end position="1535"/>
    </location>
</feature>
<evidence type="ECO:0000256" key="4">
    <source>
        <dbReference type="ARBA" id="ARBA00023136"/>
    </source>
</evidence>
<evidence type="ECO:0000259" key="6">
    <source>
        <dbReference type="Pfam" id="PF04357"/>
    </source>
</evidence>
<dbReference type="EMBL" id="JAMXQS010000001">
    <property type="protein sequence ID" value="MCO6048352.1"/>
    <property type="molecule type" value="Genomic_DNA"/>
</dbReference>
<dbReference type="Pfam" id="PF04357">
    <property type="entry name" value="TamB"/>
    <property type="match status" value="1"/>
</dbReference>
<evidence type="ECO:0000256" key="5">
    <source>
        <dbReference type="SAM" id="SignalP"/>
    </source>
</evidence>
<keyword evidence="8" id="KW-1185">Reference proteome</keyword>
<dbReference type="PANTHER" id="PTHR36985">
    <property type="entry name" value="TRANSLOCATION AND ASSEMBLY MODULE SUBUNIT TAMB"/>
    <property type="match status" value="1"/>
</dbReference>
<dbReference type="PANTHER" id="PTHR36985:SF1">
    <property type="entry name" value="TRANSLOCATION AND ASSEMBLY MODULE SUBUNIT TAMB"/>
    <property type="match status" value="1"/>
</dbReference>
<keyword evidence="3" id="KW-1133">Transmembrane helix</keyword>
<reference evidence="7 8" key="1">
    <citation type="submission" date="2022-06" db="EMBL/GenBank/DDBJ databases">
        <title>Mesorhizobium sp. strain RP14 Genome sequencing and assembly.</title>
        <authorList>
            <person name="Kim I."/>
        </authorList>
    </citation>
    <scope>NUCLEOTIDE SEQUENCE [LARGE SCALE GENOMIC DNA]</scope>
    <source>
        <strain evidence="8">RP14(2022)</strain>
    </source>
</reference>